<dbReference type="PANTHER" id="PTHR43479:SF7">
    <property type="entry name" value="TETR-FAMILY TRANSCRIPTIONAL REGULATOR"/>
    <property type="match status" value="1"/>
</dbReference>
<evidence type="ECO:0000259" key="4">
    <source>
        <dbReference type="PROSITE" id="PS50977"/>
    </source>
</evidence>
<dbReference type="SUPFAM" id="SSF48498">
    <property type="entry name" value="Tetracyclin repressor-like, C-terminal domain"/>
    <property type="match status" value="1"/>
</dbReference>
<dbReference type="Gene3D" id="1.10.10.60">
    <property type="entry name" value="Homeodomain-like"/>
    <property type="match status" value="1"/>
</dbReference>
<comment type="caution">
    <text evidence="5">The sequence shown here is derived from an EMBL/GenBank/DDBJ whole genome shotgun (WGS) entry which is preliminary data.</text>
</comment>
<dbReference type="PROSITE" id="PS50977">
    <property type="entry name" value="HTH_TETR_2"/>
    <property type="match status" value="1"/>
</dbReference>
<dbReference type="eggNOG" id="COG1309">
    <property type="taxonomic scope" value="Bacteria"/>
</dbReference>
<dbReference type="InterPro" id="IPR049397">
    <property type="entry name" value="EthR_C"/>
</dbReference>
<feature type="DNA-binding region" description="H-T-H motif" evidence="3">
    <location>
        <begin position="32"/>
        <end position="51"/>
    </location>
</feature>
<dbReference type="EMBL" id="JPVP01000049">
    <property type="protein sequence ID" value="KGR87029.1"/>
    <property type="molecule type" value="Genomic_DNA"/>
</dbReference>
<protein>
    <recommendedName>
        <fullName evidence="4">HTH tetR-type domain-containing protein</fullName>
    </recommendedName>
</protein>
<dbReference type="AlphaFoldDB" id="A0A0A3IQI5"/>
<dbReference type="GO" id="GO:0003677">
    <property type="term" value="F:DNA binding"/>
    <property type="evidence" value="ECO:0007669"/>
    <property type="project" value="UniProtKB-UniRule"/>
</dbReference>
<name>A0A0A3IQI5_9BACI</name>
<accession>A0A0A3IQI5</accession>
<dbReference type="InterPro" id="IPR001647">
    <property type="entry name" value="HTH_TetR"/>
</dbReference>
<dbReference type="RefSeq" id="WP_036151773.1">
    <property type="nucleotide sequence ID" value="NZ_AVCX01000013.1"/>
</dbReference>
<dbReference type="Proteomes" id="UP000030437">
    <property type="component" value="Unassembled WGS sequence"/>
</dbReference>
<gene>
    <name evidence="5" type="ORF">CD32_04670</name>
</gene>
<dbReference type="PRINTS" id="PR00455">
    <property type="entry name" value="HTHTETR"/>
</dbReference>
<keyword evidence="2 3" id="KW-0238">DNA-binding</keyword>
<reference evidence="5 6" key="1">
    <citation type="submission" date="2014-02" db="EMBL/GenBank/DDBJ databases">
        <title>Draft genome sequence of Lysinibacillus odysseyi NBRC 100172.</title>
        <authorList>
            <person name="Zhang F."/>
            <person name="Wang G."/>
            <person name="Zhang L."/>
        </authorList>
    </citation>
    <scope>NUCLEOTIDE SEQUENCE [LARGE SCALE GENOMIC DNA]</scope>
    <source>
        <strain evidence="5 6">NBRC 100172</strain>
    </source>
</reference>
<evidence type="ECO:0000313" key="5">
    <source>
        <dbReference type="EMBL" id="KGR87029.1"/>
    </source>
</evidence>
<evidence type="ECO:0000256" key="3">
    <source>
        <dbReference type="PROSITE-ProRule" id="PRU00335"/>
    </source>
</evidence>
<dbReference type="Pfam" id="PF00440">
    <property type="entry name" value="TetR_N"/>
    <property type="match status" value="1"/>
</dbReference>
<dbReference type="STRING" id="1220589.CD32_04670"/>
<evidence type="ECO:0000256" key="1">
    <source>
        <dbReference type="ARBA" id="ARBA00022491"/>
    </source>
</evidence>
<dbReference type="InterPro" id="IPR050624">
    <property type="entry name" value="HTH-type_Tx_Regulator"/>
</dbReference>
<proteinExistence type="predicted"/>
<keyword evidence="1" id="KW-0678">Repressor</keyword>
<evidence type="ECO:0000313" key="6">
    <source>
        <dbReference type="Proteomes" id="UP000030437"/>
    </source>
</evidence>
<keyword evidence="6" id="KW-1185">Reference proteome</keyword>
<dbReference type="Gene3D" id="1.10.357.10">
    <property type="entry name" value="Tetracycline Repressor, domain 2"/>
    <property type="match status" value="1"/>
</dbReference>
<sequence length="196" mass="22813">MKHKQRKAQMTRLRLVEAARKIFSEKGFQHCTMKDIITEADVGYGTAYVYFPNKDTLFCEVIDIYIQKMLEVASCPFTPTSVEEAVERIEKQTEAFLQAAYNDREVFIIIEEAIRHSAIVEEKWKTVREHFVKGIKKDIEYVQQAGLAKQLDISIIAESWFHLNEQMLFSIIKQEEADVSYVAKTIVVMYTKGLYQ</sequence>
<dbReference type="InterPro" id="IPR009057">
    <property type="entry name" value="Homeodomain-like_sf"/>
</dbReference>
<dbReference type="Pfam" id="PF21313">
    <property type="entry name" value="EthR_C"/>
    <property type="match status" value="1"/>
</dbReference>
<dbReference type="SUPFAM" id="SSF46689">
    <property type="entry name" value="Homeodomain-like"/>
    <property type="match status" value="1"/>
</dbReference>
<dbReference type="PROSITE" id="PS01081">
    <property type="entry name" value="HTH_TETR_1"/>
    <property type="match status" value="1"/>
</dbReference>
<dbReference type="InterPro" id="IPR036271">
    <property type="entry name" value="Tet_transcr_reg_TetR-rel_C_sf"/>
</dbReference>
<dbReference type="InterPro" id="IPR023772">
    <property type="entry name" value="DNA-bd_HTH_TetR-type_CS"/>
</dbReference>
<dbReference type="PANTHER" id="PTHR43479">
    <property type="entry name" value="ACREF/ENVCD OPERON REPRESSOR-RELATED"/>
    <property type="match status" value="1"/>
</dbReference>
<evidence type="ECO:0000256" key="2">
    <source>
        <dbReference type="ARBA" id="ARBA00023125"/>
    </source>
</evidence>
<organism evidence="5 6">
    <name type="scientific">Lysinibacillus odysseyi 34hs-1 = NBRC 100172</name>
    <dbReference type="NCBI Taxonomy" id="1220589"/>
    <lineage>
        <taxon>Bacteria</taxon>
        <taxon>Bacillati</taxon>
        <taxon>Bacillota</taxon>
        <taxon>Bacilli</taxon>
        <taxon>Bacillales</taxon>
        <taxon>Bacillaceae</taxon>
        <taxon>Lysinibacillus</taxon>
    </lineage>
</organism>
<feature type="domain" description="HTH tetR-type" evidence="4">
    <location>
        <begin position="9"/>
        <end position="69"/>
    </location>
</feature>